<name>I7M4P6_TETTS</name>
<sequence>MDSSSNPQEKQNQLRELLMQTSLNDNLKINLVQSETNILQKIEEQLDSQDNTKRNVEKLSLKRLSLLHKDGFTPKRQSIVKSQTLAIEQSEKQKTIPLKKFRKAALGIQFANALGSELYDTNKRLLQKTIVDISDPIHCQLVIDVLKKKQRTKKEIDFISKAVSNLNFFETKKQELDQKLYEQLFASLSYEFFQKEEVIYHHGDQGKKYYIILKGSCSLLVPNTQNENFKSSNLVNFQEEFQKLKEKYDQCRNNSLLMCSPQLKSINFSPKIKALNLSPNQKQHIPRVIQSIQEIQEGDLHGNDFHQVQQNRQNQMLYSQPLSKKQFNESSSFVQQRKQENNISVAIQNSAINGDFKKSEQSSPLQPLQKTLSTKNIPKLDHSLMSNNTDNIANFINYCFPDFNLTCNFKQGDSFGDVALLTRSKQQGTVVCQEDTHIMSLSKEAFDRILGEQQKQIVKNNIRYLKQFSFLENIPDSTLMNLMNYLKQVHYQKGEIIYDQFDPSSYLYFIKSGEIELSQIVEFPDNHKEEVHSSQNVDEKTQKQKFPTFNHIQEEKLKQKNLKRVKFALIGANNCFGEKEIIQNTPRTQMAKCISQVADIYCLSRELLISYLKLYDGIKLFNKFNAQKENERQKRIDQVVKVQSNIKKKLEKEYQLIDYKAKQIQSRLPSLPDLVSPKYSVNDLSQIEACINNQNKKQNLIQSSLHQTVGESELTHFQPYLNQNENTSIQKLNQGLLQQSFPSINNLPQIQLKDLSKQKLFMDIKKISKKKRNIYNQLANSQSSSSLENQLNSNEQPKHQKAKKKVDKLEIIFDYFFEQTPLLNKVFSQRDHLKPKPILSKSIESNNRITNQIISSFTSKGDQSNQNVNISSFNQEYIIPTISNQAITSRKDLGYSNILNNQSNIQSLSTNNELSSYPQKEIIPTINNINDEQTPYLKVLLYGNQNLVKDDNLLKKQSQNQEQQYHAHQNQERKSQSKEKNIHVEKLKKQNANKSLNVKQQQEISSKSDLQQSGEIKSFENINRSRNTSLQKQNLPPFLSARNSLGQVKQNILSAFTSLAPQNQQINKILNLEISPSCQSPINLQNGLNHFVSPRGFAAQHKIFKKQ</sequence>
<dbReference type="PROSITE" id="PS50042">
    <property type="entry name" value="CNMP_BINDING_3"/>
    <property type="match status" value="3"/>
</dbReference>
<feature type="compositionally biased region" description="Polar residues" evidence="2">
    <location>
        <begin position="958"/>
        <end position="968"/>
    </location>
</feature>
<dbReference type="Proteomes" id="UP000009168">
    <property type="component" value="Unassembled WGS sequence"/>
</dbReference>
<dbReference type="RefSeq" id="XP_001028035.2">
    <property type="nucleotide sequence ID" value="XM_001028035.2"/>
</dbReference>
<feature type="compositionally biased region" description="Basic and acidic residues" evidence="2">
    <location>
        <begin position="969"/>
        <end position="988"/>
    </location>
</feature>
<evidence type="ECO:0000313" key="5">
    <source>
        <dbReference type="Proteomes" id="UP000009168"/>
    </source>
</evidence>
<organism evidence="4 5">
    <name type="scientific">Tetrahymena thermophila (strain SB210)</name>
    <dbReference type="NCBI Taxonomy" id="312017"/>
    <lineage>
        <taxon>Eukaryota</taxon>
        <taxon>Sar</taxon>
        <taxon>Alveolata</taxon>
        <taxon>Ciliophora</taxon>
        <taxon>Intramacronucleata</taxon>
        <taxon>Oligohymenophorea</taxon>
        <taxon>Hymenostomatida</taxon>
        <taxon>Tetrahymenina</taxon>
        <taxon>Tetrahymenidae</taxon>
        <taxon>Tetrahymena</taxon>
    </lineage>
</organism>
<dbReference type="EMBL" id="GG662209">
    <property type="protein sequence ID" value="EAS07793.2"/>
    <property type="molecule type" value="Genomic_DNA"/>
</dbReference>
<evidence type="ECO:0000256" key="2">
    <source>
        <dbReference type="SAM" id="MobiDB-lite"/>
    </source>
</evidence>
<feature type="domain" description="Cyclic nucleotide-binding" evidence="3">
    <location>
        <begin position="470"/>
        <end position="588"/>
    </location>
</feature>
<dbReference type="PANTHER" id="PTHR23011">
    <property type="entry name" value="CYCLIC NUCLEOTIDE-BINDING DOMAIN CONTAINING PROTEIN"/>
    <property type="match status" value="1"/>
</dbReference>
<dbReference type="GeneID" id="7847047"/>
<feature type="domain" description="Cyclic nucleotide-binding" evidence="3">
    <location>
        <begin position="174"/>
        <end position="227"/>
    </location>
</feature>
<evidence type="ECO:0000259" key="3">
    <source>
        <dbReference type="PROSITE" id="PS50042"/>
    </source>
</evidence>
<dbReference type="SMART" id="SM00100">
    <property type="entry name" value="cNMP"/>
    <property type="match status" value="2"/>
</dbReference>
<dbReference type="InParanoid" id="I7M4P6"/>
<keyword evidence="1" id="KW-0175">Coiled coil</keyword>
<accession>I7M4P6</accession>
<dbReference type="InterPro" id="IPR000595">
    <property type="entry name" value="cNMP-bd_dom"/>
</dbReference>
<dbReference type="InterPro" id="IPR014710">
    <property type="entry name" value="RmlC-like_jellyroll"/>
</dbReference>
<dbReference type="OrthoDB" id="289424at2759"/>
<dbReference type="PANTHER" id="PTHR23011:SF28">
    <property type="entry name" value="CYCLIC NUCLEOTIDE-BINDING DOMAIN CONTAINING PROTEIN"/>
    <property type="match status" value="1"/>
</dbReference>
<dbReference type="Gene3D" id="2.60.120.10">
    <property type="entry name" value="Jelly Rolls"/>
    <property type="match status" value="3"/>
</dbReference>
<gene>
    <name evidence="4" type="ORF">TTHERM_00526240</name>
</gene>
<feature type="region of interest" description="Disordered" evidence="2">
    <location>
        <begin position="958"/>
        <end position="1012"/>
    </location>
</feature>
<evidence type="ECO:0000313" key="4">
    <source>
        <dbReference type="EMBL" id="EAS07793.2"/>
    </source>
</evidence>
<evidence type="ECO:0000256" key="1">
    <source>
        <dbReference type="SAM" id="Coils"/>
    </source>
</evidence>
<keyword evidence="5" id="KW-1185">Reference proteome</keyword>
<protein>
    <submittedName>
        <fullName evidence="4">Cyclic nucleotide-binding domain protein</fullName>
    </submittedName>
</protein>
<feature type="domain" description="Cyclic nucleotide-binding" evidence="3">
    <location>
        <begin position="409"/>
        <end position="467"/>
    </location>
</feature>
<feature type="compositionally biased region" description="Polar residues" evidence="2">
    <location>
        <begin position="990"/>
        <end position="1012"/>
    </location>
</feature>
<dbReference type="CDD" id="cd00038">
    <property type="entry name" value="CAP_ED"/>
    <property type="match status" value="2"/>
</dbReference>
<feature type="compositionally biased region" description="Low complexity" evidence="2">
    <location>
        <begin position="781"/>
        <end position="795"/>
    </location>
</feature>
<dbReference type="STRING" id="312017.I7M4P6"/>
<dbReference type="InterPro" id="IPR018490">
    <property type="entry name" value="cNMP-bd_dom_sf"/>
</dbReference>
<dbReference type="SUPFAM" id="SSF51206">
    <property type="entry name" value="cAMP-binding domain-like"/>
    <property type="match status" value="2"/>
</dbReference>
<reference evidence="5" key="1">
    <citation type="journal article" date="2006" name="PLoS Biol.">
        <title>Macronuclear genome sequence of the ciliate Tetrahymena thermophila, a model eukaryote.</title>
        <authorList>
            <person name="Eisen J.A."/>
            <person name="Coyne R.S."/>
            <person name="Wu M."/>
            <person name="Wu D."/>
            <person name="Thiagarajan M."/>
            <person name="Wortman J.R."/>
            <person name="Badger J.H."/>
            <person name="Ren Q."/>
            <person name="Amedeo P."/>
            <person name="Jones K.M."/>
            <person name="Tallon L.J."/>
            <person name="Delcher A.L."/>
            <person name="Salzberg S.L."/>
            <person name="Silva J.C."/>
            <person name="Haas B.J."/>
            <person name="Majoros W.H."/>
            <person name="Farzad M."/>
            <person name="Carlton J.M."/>
            <person name="Smith R.K. Jr."/>
            <person name="Garg J."/>
            <person name="Pearlman R.E."/>
            <person name="Karrer K.M."/>
            <person name="Sun L."/>
            <person name="Manning G."/>
            <person name="Elde N.C."/>
            <person name="Turkewitz A.P."/>
            <person name="Asai D.J."/>
            <person name="Wilkes D.E."/>
            <person name="Wang Y."/>
            <person name="Cai H."/>
            <person name="Collins K."/>
            <person name="Stewart B.A."/>
            <person name="Lee S.R."/>
            <person name="Wilamowska K."/>
            <person name="Weinberg Z."/>
            <person name="Ruzzo W.L."/>
            <person name="Wloga D."/>
            <person name="Gaertig J."/>
            <person name="Frankel J."/>
            <person name="Tsao C.-C."/>
            <person name="Gorovsky M.A."/>
            <person name="Keeling P.J."/>
            <person name="Waller R.F."/>
            <person name="Patron N.J."/>
            <person name="Cherry J.M."/>
            <person name="Stover N.A."/>
            <person name="Krieger C.J."/>
            <person name="del Toro C."/>
            <person name="Ryder H.F."/>
            <person name="Williamson S.C."/>
            <person name="Barbeau R.A."/>
            <person name="Hamilton E.P."/>
            <person name="Orias E."/>
        </authorList>
    </citation>
    <scope>NUCLEOTIDE SEQUENCE [LARGE SCALE GENOMIC DNA]</scope>
    <source>
        <strain evidence="5">SB210</strain>
    </source>
</reference>
<feature type="coiled-coil region" evidence="1">
    <location>
        <begin position="32"/>
        <end position="59"/>
    </location>
</feature>
<dbReference type="KEGG" id="tet:TTHERM_00526240"/>
<proteinExistence type="predicted"/>
<feature type="region of interest" description="Disordered" evidence="2">
    <location>
        <begin position="781"/>
        <end position="803"/>
    </location>
</feature>
<dbReference type="AlphaFoldDB" id="I7M4P6"/>